<evidence type="ECO:0000313" key="2">
    <source>
        <dbReference type="EMBL" id="ADB61178.1"/>
    </source>
</evidence>
<dbReference type="Proteomes" id="UP000001903">
    <property type="component" value="Chromosome"/>
</dbReference>
<sequence length="93" mass="9911">MISYRGVNLKSAQSMANATTVSQHISLKPVDEIPSDCRIRHYDELEADAKAQVPLLTDAPADAAVDDADGATADAFEGCDLVTYTEYYAASAV</sequence>
<dbReference type="AlphaFoldDB" id="D2RUK6"/>
<protein>
    <recommendedName>
        <fullName evidence="1">DUF7979 domain-containing protein</fullName>
    </recommendedName>
</protein>
<gene>
    <name evidence="2" type="ordered locus">Htur_2298</name>
</gene>
<keyword evidence="3" id="KW-1185">Reference proteome</keyword>
<dbReference type="InterPro" id="IPR058285">
    <property type="entry name" value="DUF7979"/>
</dbReference>
<feature type="domain" description="DUF7979" evidence="1">
    <location>
        <begin position="24"/>
        <end position="90"/>
    </location>
</feature>
<dbReference type="EMBL" id="CP001860">
    <property type="protein sequence ID" value="ADB61178.1"/>
    <property type="molecule type" value="Genomic_DNA"/>
</dbReference>
<accession>D2RUK6</accession>
<name>D2RUK6_HALTV</name>
<dbReference type="KEGG" id="htu:Htur_2298"/>
<reference evidence="2 3" key="1">
    <citation type="journal article" date="2010" name="Stand. Genomic Sci.">
        <title>Complete genome sequence of Haloterrigena turkmenica type strain (4k).</title>
        <authorList>
            <person name="Saunders E."/>
            <person name="Tindall B.J."/>
            <person name="Fahnrich R."/>
            <person name="Lapidus A."/>
            <person name="Copeland A."/>
            <person name="Del Rio T.G."/>
            <person name="Lucas S."/>
            <person name="Chen F."/>
            <person name="Tice H."/>
            <person name="Cheng J.F."/>
            <person name="Han C."/>
            <person name="Detter J.C."/>
            <person name="Bruce D."/>
            <person name="Goodwin L."/>
            <person name="Chain P."/>
            <person name="Pitluck S."/>
            <person name="Pati A."/>
            <person name="Ivanova N."/>
            <person name="Mavromatis K."/>
            <person name="Chen A."/>
            <person name="Palaniappan K."/>
            <person name="Land M."/>
            <person name="Hauser L."/>
            <person name="Chang Y.J."/>
            <person name="Jeffries C.D."/>
            <person name="Brettin T."/>
            <person name="Rohde M."/>
            <person name="Goker M."/>
            <person name="Bristow J."/>
            <person name="Eisen J.A."/>
            <person name="Markowitz V."/>
            <person name="Hugenholtz P."/>
            <person name="Klenk H.P."/>
            <person name="Kyrpides N.C."/>
        </authorList>
    </citation>
    <scope>NUCLEOTIDE SEQUENCE [LARGE SCALE GENOMIC DNA]</scope>
    <source>
        <strain evidence="3">ATCC 51198 / DSM 5511 / JCM 9101 / NCIMB 13204 / VKM B-1734 / 4k</strain>
    </source>
</reference>
<evidence type="ECO:0000313" key="3">
    <source>
        <dbReference type="Proteomes" id="UP000001903"/>
    </source>
</evidence>
<dbReference type="Pfam" id="PF25934">
    <property type="entry name" value="DUF7979"/>
    <property type="match status" value="1"/>
</dbReference>
<organism evidence="2 3">
    <name type="scientific">Haloterrigena turkmenica (strain ATCC 51198 / DSM 5511 / JCM 9101 / NCIMB 13204 / VKM B-1734 / 4k)</name>
    <name type="common">Halococcus turkmenicus</name>
    <dbReference type="NCBI Taxonomy" id="543526"/>
    <lineage>
        <taxon>Archaea</taxon>
        <taxon>Methanobacteriati</taxon>
        <taxon>Methanobacteriota</taxon>
        <taxon>Stenosarchaea group</taxon>
        <taxon>Halobacteria</taxon>
        <taxon>Halobacteriales</taxon>
        <taxon>Natrialbaceae</taxon>
        <taxon>Haloterrigena</taxon>
    </lineage>
</organism>
<dbReference type="HOGENOM" id="CLU_185762_0_0_2"/>
<evidence type="ECO:0000259" key="1">
    <source>
        <dbReference type="Pfam" id="PF25934"/>
    </source>
</evidence>
<proteinExistence type="predicted"/>
<dbReference type="eggNOG" id="arCOG09283">
    <property type="taxonomic scope" value="Archaea"/>
</dbReference>